<dbReference type="Pfam" id="PF01850">
    <property type="entry name" value="PIN"/>
    <property type="match status" value="1"/>
</dbReference>
<gene>
    <name evidence="7" type="ORF">AXK61_00620</name>
</gene>
<dbReference type="PANTHER" id="PTHR36173:SF2">
    <property type="entry name" value="RIBONUCLEASE VAPC16"/>
    <property type="match status" value="1"/>
</dbReference>
<evidence type="ECO:0000313" key="8">
    <source>
        <dbReference type="Proteomes" id="UP000070409"/>
    </source>
</evidence>
<protein>
    <recommendedName>
        <fullName evidence="6">PIN domain-containing protein</fullName>
    </recommendedName>
</protein>
<reference evidence="7 8" key="1">
    <citation type="submission" date="2016-02" db="EMBL/GenBank/DDBJ databases">
        <authorList>
            <person name="Teng J.L."/>
            <person name="Tang Y."/>
            <person name="Huang Y."/>
            <person name="Guo F."/>
            <person name="Wei W."/>
            <person name="Chen J.H."/>
            <person name="Wong S.Y."/>
            <person name="Lau S.K."/>
            <person name="Woo P.C."/>
        </authorList>
    </citation>
    <scope>NUCLEOTIDE SEQUENCE [LARGE SCALE GENOMIC DNA]</scope>
    <source>
        <strain evidence="7 8">JCM 13375</strain>
    </source>
</reference>
<dbReference type="Gene3D" id="3.40.50.1010">
    <property type="entry name" value="5'-nuclease"/>
    <property type="match status" value="1"/>
</dbReference>
<keyword evidence="4" id="KW-0378">Hydrolase</keyword>
<proteinExistence type="predicted"/>
<dbReference type="Proteomes" id="UP000070409">
    <property type="component" value="Unassembled WGS sequence"/>
</dbReference>
<dbReference type="InterPro" id="IPR052919">
    <property type="entry name" value="TA_system_RNase"/>
</dbReference>
<organism evidence="7 8">
    <name type="scientific">Tsukamurella pseudospumae</name>
    <dbReference type="NCBI Taxonomy" id="239498"/>
    <lineage>
        <taxon>Bacteria</taxon>
        <taxon>Bacillati</taxon>
        <taxon>Actinomycetota</taxon>
        <taxon>Actinomycetes</taxon>
        <taxon>Mycobacteriales</taxon>
        <taxon>Tsukamurellaceae</taxon>
        <taxon>Tsukamurella</taxon>
    </lineage>
</organism>
<evidence type="ECO:0000256" key="5">
    <source>
        <dbReference type="ARBA" id="ARBA00022842"/>
    </source>
</evidence>
<sequence>MILLDSQTALWVLDDNPRLGEFARSMIAETVEVYVSVATIWELTIKSMLGKLTIPVDFGSVVEREGLALLNVEAEHAEGIREFPELLRHDPFDRLLVAQAHVEQLHLYTSDGVLLGLDRDFIVDSTI</sequence>
<keyword evidence="5" id="KW-0460">Magnesium</keyword>
<evidence type="ECO:0000256" key="4">
    <source>
        <dbReference type="ARBA" id="ARBA00022801"/>
    </source>
</evidence>
<comment type="caution">
    <text evidence="7">The sequence shown here is derived from an EMBL/GenBank/DDBJ whole genome shotgun (WGS) entry which is preliminary data.</text>
</comment>
<dbReference type="InterPro" id="IPR041705">
    <property type="entry name" value="PIN_Sll0205"/>
</dbReference>
<dbReference type="InterPro" id="IPR029060">
    <property type="entry name" value="PIN-like_dom_sf"/>
</dbReference>
<dbReference type="PANTHER" id="PTHR36173">
    <property type="entry name" value="RIBONUCLEASE VAPC16-RELATED"/>
    <property type="match status" value="1"/>
</dbReference>
<evidence type="ECO:0000259" key="6">
    <source>
        <dbReference type="Pfam" id="PF01850"/>
    </source>
</evidence>
<feature type="domain" description="PIN" evidence="6">
    <location>
        <begin position="2"/>
        <end position="112"/>
    </location>
</feature>
<accession>A0A137ZT55</accession>
<keyword evidence="8" id="KW-1185">Reference proteome</keyword>
<dbReference type="InterPro" id="IPR002716">
    <property type="entry name" value="PIN_dom"/>
</dbReference>
<evidence type="ECO:0000256" key="3">
    <source>
        <dbReference type="ARBA" id="ARBA00022723"/>
    </source>
</evidence>
<evidence type="ECO:0000256" key="2">
    <source>
        <dbReference type="ARBA" id="ARBA00022722"/>
    </source>
</evidence>
<dbReference type="EMBL" id="LSRE01000001">
    <property type="protein sequence ID" value="KXP01357.1"/>
    <property type="molecule type" value="Genomic_DNA"/>
</dbReference>
<name>A0A137ZT55_9ACTN</name>
<evidence type="ECO:0000313" key="7">
    <source>
        <dbReference type="EMBL" id="KXP01357.1"/>
    </source>
</evidence>
<keyword evidence="1" id="KW-1277">Toxin-antitoxin system</keyword>
<evidence type="ECO:0000256" key="1">
    <source>
        <dbReference type="ARBA" id="ARBA00022649"/>
    </source>
</evidence>
<keyword evidence="3" id="KW-0479">Metal-binding</keyword>
<dbReference type="RefSeq" id="WP_068743272.1">
    <property type="nucleotide sequence ID" value="NZ_LSRE01000001.1"/>
</dbReference>
<dbReference type="SUPFAM" id="SSF88723">
    <property type="entry name" value="PIN domain-like"/>
    <property type="match status" value="1"/>
</dbReference>
<keyword evidence="2" id="KW-0540">Nuclease</keyword>
<dbReference type="CDD" id="cd09872">
    <property type="entry name" value="PIN_Sll0205-like"/>
    <property type="match status" value="1"/>
</dbReference>